<evidence type="ECO:0000313" key="11">
    <source>
        <dbReference type="Proteomes" id="UP000663866"/>
    </source>
</evidence>
<feature type="compositionally biased region" description="Polar residues" evidence="1">
    <location>
        <begin position="203"/>
        <end position="213"/>
    </location>
</feature>
<evidence type="ECO:0000313" key="4">
    <source>
        <dbReference type="EMBL" id="CAF2111642.1"/>
    </source>
</evidence>
<dbReference type="EMBL" id="CAJNOV010013962">
    <property type="protein sequence ID" value="CAF1536483.1"/>
    <property type="molecule type" value="Genomic_DNA"/>
</dbReference>
<feature type="compositionally biased region" description="Polar residues" evidence="1">
    <location>
        <begin position="184"/>
        <end position="193"/>
    </location>
</feature>
<organism evidence="7 10">
    <name type="scientific">Rotaria magnacalcarata</name>
    <dbReference type="NCBI Taxonomy" id="392030"/>
    <lineage>
        <taxon>Eukaryota</taxon>
        <taxon>Metazoa</taxon>
        <taxon>Spiralia</taxon>
        <taxon>Gnathifera</taxon>
        <taxon>Rotifera</taxon>
        <taxon>Eurotatoria</taxon>
        <taxon>Bdelloidea</taxon>
        <taxon>Philodinida</taxon>
        <taxon>Philodinidae</taxon>
        <taxon>Rotaria</taxon>
    </lineage>
</organism>
<dbReference type="Proteomes" id="UP000663856">
    <property type="component" value="Unassembled WGS sequence"/>
</dbReference>
<dbReference type="Proteomes" id="UP000663842">
    <property type="component" value="Unassembled WGS sequence"/>
</dbReference>
<evidence type="ECO:0000313" key="5">
    <source>
        <dbReference type="EMBL" id="CAF2120448.1"/>
    </source>
</evidence>
<evidence type="ECO:0000256" key="1">
    <source>
        <dbReference type="SAM" id="MobiDB-lite"/>
    </source>
</evidence>
<keyword evidence="11" id="KW-1185">Reference proteome</keyword>
<dbReference type="EMBL" id="CAJOBF010001824">
    <property type="protein sequence ID" value="CAF3986862.1"/>
    <property type="molecule type" value="Genomic_DNA"/>
</dbReference>
<evidence type="ECO:0000313" key="2">
    <source>
        <dbReference type="EMBL" id="CAF1536483.1"/>
    </source>
</evidence>
<name>A0A819MUH6_9BILA</name>
<accession>A0A819MUH6</accession>
<gene>
    <name evidence="2" type="ORF">CJN711_LOCUS29404</name>
    <name evidence="3" type="ORF">KQP761_LOCUS32344</name>
    <name evidence="5" type="ORF">MBJ925_LOCUS25795</name>
    <name evidence="8" type="ORF">OVN521_LOCUS16808</name>
    <name evidence="9" type="ORF">SMN809_LOCUS22446</name>
    <name evidence="7" type="ORF">UXM345_LOCUS15375</name>
    <name evidence="4" type="ORF">WKI299_LOCUS22371</name>
    <name evidence="6" type="ORF">XDN619_LOCUS28537</name>
</gene>
<dbReference type="EMBL" id="CAJOBI010020659">
    <property type="protein sequence ID" value="CAF4214084.1"/>
    <property type="molecule type" value="Genomic_DNA"/>
</dbReference>
<dbReference type="Proteomes" id="UP000663887">
    <property type="component" value="Unassembled WGS sequence"/>
</dbReference>
<feature type="region of interest" description="Disordered" evidence="1">
    <location>
        <begin position="142"/>
        <end position="213"/>
    </location>
</feature>
<evidence type="ECO:0000313" key="7">
    <source>
        <dbReference type="EMBL" id="CAF3986862.1"/>
    </source>
</evidence>
<dbReference type="EMBL" id="CAJNRF010009583">
    <property type="protein sequence ID" value="CAF2111642.1"/>
    <property type="molecule type" value="Genomic_DNA"/>
</dbReference>
<dbReference type="Proteomes" id="UP000663834">
    <property type="component" value="Unassembled WGS sequence"/>
</dbReference>
<dbReference type="EMBL" id="CAJOBG010002841">
    <property type="protein sequence ID" value="CAF4031190.1"/>
    <property type="molecule type" value="Genomic_DNA"/>
</dbReference>
<dbReference type="EMBL" id="CAJNOW010018017">
    <property type="protein sequence ID" value="CAF1662275.1"/>
    <property type="molecule type" value="Genomic_DNA"/>
</dbReference>
<feature type="compositionally biased region" description="Polar residues" evidence="1">
    <location>
        <begin position="160"/>
        <end position="175"/>
    </location>
</feature>
<feature type="compositionally biased region" description="Basic and acidic residues" evidence="1">
    <location>
        <begin position="149"/>
        <end position="159"/>
    </location>
</feature>
<evidence type="ECO:0000313" key="8">
    <source>
        <dbReference type="EMBL" id="CAF4031190.1"/>
    </source>
</evidence>
<proteinExistence type="predicted"/>
<dbReference type="Proteomes" id="UP000663855">
    <property type="component" value="Unassembled WGS sequence"/>
</dbReference>
<dbReference type="AlphaFoldDB" id="A0A819MUH6"/>
<sequence>MANYRAKTSRLLPIRSPSNNSYQQVDTCLRKIYLTDQCPPKTQHRQRSMTFKPQFTGNTLNDTKVIPHHLPQISTNKNRVHVEYEKMLNLMQNNQPYYYMSNVYTNERMQKMIRRANLPNVPEVLVVHLPYTEIRFLDINKKQKKKRRNEVQVKPDKSDTCSSVSTQTKTPSILNPNEVVGDGTKTSATTQTDPKQEIVGDGTKTSATTQTGPIQAKIEAEPEIVDSKPLFDHTMPFSEGQYRMDLIKTDWNSFL</sequence>
<dbReference type="Proteomes" id="UP000663866">
    <property type="component" value="Unassembled WGS sequence"/>
</dbReference>
<dbReference type="Proteomes" id="UP000676336">
    <property type="component" value="Unassembled WGS sequence"/>
</dbReference>
<dbReference type="EMBL" id="CAJNRE010013701">
    <property type="protein sequence ID" value="CAF2120448.1"/>
    <property type="molecule type" value="Genomic_DNA"/>
</dbReference>
<evidence type="ECO:0000313" key="9">
    <source>
        <dbReference type="EMBL" id="CAF4214084.1"/>
    </source>
</evidence>
<dbReference type="EMBL" id="CAJNRG010013623">
    <property type="protein sequence ID" value="CAF2150360.1"/>
    <property type="molecule type" value="Genomic_DNA"/>
</dbReference>
<evidence type="ECO:0000313" key="3">
    <source>
        <dbReference type="EMBL" id="CAF1662275.1"/>
    </source>
</evidence>
<evidence type="ECO:0000313" key="6">
    <source>
        <dbReference type="EMBL" id="CAF2150360.1"/>
    </source>
</evidence>
<protein>
    <submittedName>
        <fullName evidence="7">Uncharacterized protein</fullName>
    </submittedName>
</protein>
<comment type="caution">
    <text evidence="7">The sequence shown here is derived from an EMBL/GenBank/DDBJ whole genome shotgun (WGS) entry which is preliminary data.</text>
</comment>
<dbReference type="Proteomes" id="UP000663824">
    <property type="component" value="Unassembled WGS sequence"/>
</dbReference>
<reference evidence="7" key="1">
    <citation type="submission" date="2021-02" db="EMBL/GenBank/DDBJ databases">
        <authorList>
            <person name="Nowell W R."/>
        </authorList>
    </citation>
    <scope>NUCLEOTIDE SEQUENCE</scope>
</reference>
<evidence type="ECO:0000313" key="10">
    <source>
        <dbReference type="Proteomes" id="UP000663842"/>
    </source>
</evidence>